<dbReference type="SUPFAM" id="SSF49265">
    <property type="entry name" value="Fibronectin type III"/>
    <property type="match status" value="1"/>
</dbReference>
<dbReference type="Proteomes" id="UP000284120">
    <property type="component" value="Unassembled WGS sequence"/>
</dbReference>
<reference evidence="1 2" key="1">
    <citation type="submission" date="2018-06" db="EMBL/GenBank/DDBJ databases">
        <title>Pedobacter endophyticus sp. nov., an endophytic bacterium isolated from a leaf of Triticum aestivum.</title>
        <authorList>
            <person name="Zhang L."/>
        </authorList>
    </citation>
    <scope>NUCLEOTIDE SEQUENCE [LARGE SCALE GENOMIC DNA]</scope>
    <source>
        <strain evidence="1 2">CM134L-2</strain>
    </source>
</reference>
<dbReference type="OrthoDB" id="703851at2"/>
<evidence type="ECO:0000313" key="1">
    <source>
        <dbReference type="EMBL" id="RWU10231.1"/>
    </source>
</evidence>
<name>A0A3S3QHE1_9SPHI</name>
<proteinExistence type="predicted"/>
<dbReference type="EMBL" id="SAYW01000001">
    <property type="protein sequence ID" value="RWU10231.1"/>
    <property type="molecule type" value="Genomic_DNA"/>
</dbReference>
<dbReference type="AlphaFoldDB" id="A0A3S3QHE1"/>
<keyword evidence="2" id="KW-1185">Reference proteome</keyword>
<gene>
    <name evidence="1" type="ORF">DPV69_02485</name>
</gene>
<dbReference type="InterPro" id="IPR003961">
    <property type="entry name" value="FN3_dom"/>
</dbReference>
<evidence type="ECO:0000313" key="2">
    <source>
        <dbReference type="Proteomes" id="UP000284120"/>
    </source>
</evidence>
<dbReference type="CDD" id="cd00063">
    <property type="entry name" value="FN3"/>
    <property type="match status" value="1"/>
</dbReference>
<dbReference type="RefSeq" id="WP_113645725.1">
    <property type="nucleotide sequence ID" value="NZ_QMHN01000001.1"/>
</dbReference>
<comment type="caution">
    <text evidence="1">The sequence shown here is derived from an EMBL/GenBank/DDBJ whole genome shotgun (WGS) entry which is preliminary data.</text>
</comment>
<sequence>MKKVDILTSFGRYSNHSLVLKAKLILASMTGNSYFATPDPTLAEIKAAAEALETAIVEAKEGTKAKILAREDRYALLVKLLTTLALYVKFTAKGNEQALASTGFSLSKKPEPIGVLTKPQNFRIEPNDIGTIKLSLKTIYGANGYQYEYRKKGEVEWNFLMDTKSKVLLTGLESGVQYEFRVTGMGTVAQRVYSDIVSSFIL</sequence>
<dbReference type="InterPro" id="IPR036116">
    <property type="entry name" value="FN3_sf"/>
</dbReference>
<dbReference type="InterPro" id="IPR013783">
    <property type="entry name" value="Ig-like_fold"/>
</dbReference>
<protein>
    <submittedName>
        <fullName evidence="1">Fibronectin type III domain-containing protein</fullName>
    </submittedName>
</protein>
<organism evidence="1 2">
    <name type="scientific">Pedobacter chitinilyticus</name>
    <dbReference type="NCBI Taxonomy" id="2233776"/>
    <lineage>
        <taxon>Bacteria</taxon>
        <taxon>Pseudomonadati</taxon>
        <taxon>Bacteroidota</taxon>
        <taxon>Sphingobacteriia</taxon>
        <taxon>Sphingobacteriales</taxon>
        <taxon>Sphingobacteriaceae</taxon>
        <taxon>Pedobacter</taxon>
    </lineage>
</organism>
<accession>A0A3S3QHE1</accession>
<dbReference type="Gene3D" id="2.60.40.10">
    <property type="entry name" value="Immunoglobulins"/>
    <property type="match status" value="1"/>
</dbReference>